<dbReference type="Proteomes" id="UP000692954">
    <property type="component" value="Unassembled WGS sequence"/>
</dbReference>
<dbReference type="EMBL" id="CAJJDN010000064">
    <property type="protein sequence ID" value="CAD8095332.1"/>
    <property type="molecule type" value="Genomic_DNA"/>
</dbReference>
<evidence type="ECO:0000256" key="1">
    <source>
        <dbReference type="SAM" id="Coils"/>
    </source>
</evidence>
<feature type="coiled-coil region" evidence="1">
    <location>
        <begin position="104"/>
        <end position="178"/>
    </location>
</feature>
<evidence type="ECO:0000313" key="4">
    <source>
        <dbReference type="Proteomes" id="UP000692954"/>
    </source>
</evidence>
<gene>
    <name evidence="3" type="ORF">PSON_ATCC_30995.1.T0640122</name>
</gene>
<keyword evidence="1" id="KW-0175">Coiled coil</keyword>
<keyword evidence="4" id="KW-1185">Reference proteome</keyword>
<accession>A0A8S1NSY0</accession>
<dbReference type="OrthoDB" id="303525at2759"/>
<sequence>MKTQEKPSKQGGLYSLNLGQNNGPYLPKDIMLTNQKSLKLLQGDEVSKSVSHVLARAGMGQLYEPPDIYDEKSKQFVNLDEKYKTRMSASDNVAAMSTLYTTSIKQLQDSLAEYKELIKKTEEELKAMNEKINNDNITNIRELQPMLKVFHGKLKEKLHEEKNENYKLMREIEALNREKLQIQQSILFSHKRIMDLEKLVGIQHKTESLYAEKIHEEDDLNDDDDDQQHSDKELDSQMSESQD</sequence>
<protein>
    <submittedName>
        <fullName evidence="3">Uncharacterized protein</fullName>
    </submittedName>
</protein>
<proteinExistence type="predicted"/>
<dbReference type="AlphaFoldDB" id="A0A8S1NSY0"/>
<name>A0A8S1NSY0_9CILI</name>
<evidence type="ECO:0000256" key="2">
    <source>
        <dbReference type="SAM" id="MobiDB-lite"/>
    </source>
</evidence>
<evidence type="ECO:0000313" key="3">
    <source>
        <dbReference type="EMBL" id="CAD8095332.1"/>
    </source>
</evidence>
<feature type="region of interest" description="Disordered" evidence="2">
    <location>
        <begin position="213"/>
        <end position="243"/>
    </location>
</feature>
<feature type="compositionally biased region" description="Acidic residues" evidence="2">
    <location>
        <begin position="217"/>
        <end position="226"/>
    </location>
</feature>
<organism evidence="3 4">
    <name type="scientific">Paramecium sonneborni</name>
    <dbReference type="NCBI Taxonomy" id="65129"/>
    <lineage>
        <taxon>Eukaryota</taxon>
        <taxon>Sar</taxon>
        <taxon>Alveolata</taxon>
        <taxon>Ciliophora</taxon>
        <taxon>Intramacronucleata</taxon>
        <taxon>Oligohymenophorea</taxon>
        <taxon>Peniculida</taxon>
        <taxon>Parameciidae</taxon>
        <taxon>Paramecium</taxon>
    </lineage>
</organism>
<comment type="caution">
    <text evidence="3">The sequence shown here is derived from an EMBL/GenBank/DDBJ whole genome shotgun (WGS) entry which is preliminary data.</text>
</comment>
<reference evidence="3" key="1">
    <citation type="submission" date="2021-01" db="EMBL/GenBank/DDBJ databases">
        <authorList>
            <consortium name="Genoscope - CEA"/>
            <person name="William W."/>
        </authorList>
    </citation>
    <scope>NUCLEOTIDE SEQUENCE</scope>
</reference>